<dbReference type="SMART" id="SM00239">
    <property type="entry name" value="C2"/>
    <property type="match status" value="1"/>
</dbReference>
<evidence type="ECO:0000256" key="3">
    <source>
        <dbReference type="SAM" id="MobiDB-lite"/>
    </source>
</evidence>
<dbReference type="Gene3D" id="2.60.40.150">
    <property type="entry name" value="C2 domain"/>
    <property type="match status" value="1"/>
</dbReference>
<dbReference type="PANTHER" id="PTHR46502">
    <property type="entry name" value="C2 DOMAIN-CONTAINING"/>
    <property type="match status" value="1"/>
</dbReference>
<dbReference type="GO" id="GO:0046872">
    <property type="term" value="F:metal ion binding"/>
    <property type="evidence" value="ECO:0007669"/>
    <property type="project" value="UniProtKB-KW"/>
</dbReference>
<protein>
    <recommendedName>
        <fullName evidence="4">C2 domain-containing protein</fullName>
    </recommendedName>
</protein>
<feature type="compositionally biased region" description="Polar residues" evidence="3">
    <location>
        <begin position="1"/>
        <end position="14"/>
    </location>
</feature>
<dbReference type="InterPro" id="IPR000008">
    <property type="entry name" value="C2_dom"/>
</dbReference>
<gene>
    <name evidence="5" type="ORF">ZIOFF_058316</name>
</gene>
<accession>A0A8J5KJ69</accession>
<evidence type="ECO:0000256" key="2">
    <source>
        <dbReference type="ARBA" id="ARBA00022837"/>
    </source>
</evidence>
<dbReference type="PROSITE" id="PS50004">
    <property type="entry name" value="C2"/>
    <property type="match status" value="1"/>
</dbReference>
<keyword evidence="6" id="KW-1185">Reference proteome</keyword>
<evidence type="ECO:0000313" key="5">
    <source>
        <dbReference type="EMBL" id="KAG6481697.1"/>
    </source>
</evidence>
<dbReference type="SUPFAM" id="SSF49562">
    <property type="entry name" value="C2 domain (Calcium/lipid-binding domain, CaLB)"/>
    <property type="match status" value="1"/>
</dbReference>
<feature type="domain" description="C2" evidence="4">
    <location>
        <begin position="110"/>
        <end position="230"/>
    </location>
</feature>
<name>A0A8J5KJ69_ZINOF</name>
<dbReference type="Pfam" id="PF00168">
    <property type="entry name" value="C2"/>
    <property type="match status" value="1"/>
</dbReference>
<evidence type="ECO:0000256" key="1">
    <source>
        <dbReference type="ARBA" id="ARBA00022723"/>
    </source>
</evidence>
<reference evidence="5 6" key="1">
    <citation type="submission" date="2020-08" db="EMBL/GenBank/DDBJ databases">
        <title>Plant Genome Project.</title>
        <authorList>
            <person name="Zhang R.-G."/>
        </authorList>
    </citation>
    <scope>NUCLEOTIDE SEQUENCE [LARGE SCALE GENOMIC DNA]</scope>
    <source>
        <tissue evidence="5">Rhizome</tissue>
    </source>
</reference>
<keyword evidence="2" id="KW-0106">Calcium</keyword>
<evidence type="ECO:0000313" key="6">
    <source>
        <dbReference type="Proteomes" id="UP000734854"/>
    </source>
</evidence>
<dbReference type="EMBL" id="JACMSC010000016">
    <property type="protein sequence ID" value="KAG6481697.1"/>
    <property type="molecule type" value="Genomic_DNA"/>
</dbReference>
<proteinExistence type="predicted"/>
<keyword evidence="1" id="KW-0479">Metal-binding</keyword>
<sequence length="316" mass="35154">MSSACSSNADTATQGGEGVSRHKAEVPKGSGVGGGQSLRSGKRGHRLSSCQCSGVALERRWQCRQARQWGSRLGSGDSRCLEKERKKTLDKGERTSEEGMQCLTHKDLFQASSAHSAVHLIIEMKGGVLEVLLVSSEDLKHAHILGSSKYYVILCYGSEVFTSKITQEGDKKVWWNEKFVFKLSPSEWKDVTKLRLSIMEKDKFHEDHFAGEATVYLRGVLKEGNQKGQIELKPAPYNVVLRDGTYKGEVKVGLKFISNVEADMVGTDRTGCSGVPERQAVSVYRTILNFTLLRIPWPRFLLFHGRATDQSSKKNK</sequence>
<dbReference type="AlphaFoldDB" id="A0A8J5KJ69"/>
<evidence type="ECO:0000259" key="4">
    <source>
        <dbReference type="PROSITE" id="PS50004"/>
    </source>
</evidence>
<organism evidence="5 6">
    <name type="scientific">Zingiber officinale</name>
    <name type="common">Ginger</name>
    <name type="synonym">Amomum zingiber</name>
    <dbReference type="NCBI Taxonomy" id="94328"/>
    <lineage>
        <taxon>Eukaryota</taxon>
        <taxon>Viridiplantae</taxon>
        <taxon>Streptophyta</taxon>
        <taxon>Embryophyta</taxon>
        <taxon>Tracheophyta</taxon>
        <taxon>Spermatophyta</taxon>
        <taxon>Magnoliopsida</taxon>
        <taxon>Liliopsida</taxon>
        <taxon>Zingiberales</taxon>
        <taxon>Zingiberaceae</taxon>
        <taxon>Zingiber</taxon>
    </lineage>
</organism>
<feature type="region of interest" description="Disordered" evidence="3">
    <location>
        <begin position="1"/>
        <end position="46"/>
    </location>
</feature>
<comment type="caution">
    <text evidence="5">The sequence shown here is derived from an EMBL/GenBank/DDBJ whole genome shotgun (WGS) entry which is preliminary data.</text>
</comment>
<dbReference type="PANTHER" id="PTHR46502:SF14">
    <property type="entry name" value="CALCIUM-DEPENDENT LIPID-BINDING (CALB DOMAIN) FAMILY PROTEIN"/>
    <property type="match status" value="1"/>
</dbReference>
<dbReference type="InterPro" id="IPR035892">
    <property type="entry name" value="C2_domain_sf"/>
</dbReference>
<dbReference type="Proteomes" id="UP000734854">
    <property type="component" value="Unassembled WGS sequence"/>
</dbReference>